<dbReference type="Proteomes" id="UP000183794">
    <property type="component" value="Unassembled WGS sequence"/>
</dbReference>
<dbReference type="Gene3D" id="1.20.58.220">
    <property type="entry name" value="Phosphate transport system protein phou homolog 2, domain 2"/>
    <property type="match status" value="1"/>
</dbReference>
<organism evidence="3 5">
    <name type="scientific">Moritella viscosa</name>
    <dbReference type="NCBI Taxonomy" id="80854"/>
    <lineage>
        <taxon>Bacteria</taxon>
        <taxon>Pseudomonadati</taxon>
        <taxon>Pseudomonadota</taxon>
        <taxon>Gammaproteobacteria</taxon>
        <taxon>Alteromonadales</taxon>
        <taxon>Moritellaceae</taxon>
        <taxon>Moritella</taxon>
    </lineage>
</organism>
<accession>A0A1K9Z654</accession>
<dbReference type="GeneID" id="61296082"/>
<dbReference type="InterPro" id="IPR038078">
    <property type="entry name" value="PhoU-like_sf"/>
</dbReference>
<dbReference type="EMBL" id="FPLD01000065">
    <property type="protein sequence ID" value="SGZ01364.1"/>
    <property type="molecule type" value="Genomic_DNA"/>
</dbReference>
<dbReference type="RefSeq" id="WP_045112027.1">
    <property type="nucleotide sequence ID" value="NZ_CAWQZC010000152.1"/>
</dbReference>
<evidence type="ECO:0000256" key="1">
    <source>
        <dbReference type="ARBA" id="ARBA00008591"/>
    </source>
</evidence>
<evidence type="ECO:0000313" key="4">
    <source>
        <dbReference type="Proteomes" id="UP000182660"/>
    </source>
</evidence>
<dbReference type="NCBIfam" id="TIGR00153">
    <property type="entry name" value="TIGR00153 family protein"/>
    <property type="match status" value="1"/>
</dbReference>
<evidence type="ECO:0000313" key="2">
    <source>
        <dbReference type="EMBL" id="SGY91677.1"/>
    </source>
</evidence>
<reference evidence="2 4" key="2">
    <citation type="submission" date="2016-11" db="EMBL/GenBank/DDBJ databases">
        <authorList>
            <person name="Klemetsen T."/>
        </authorList>
    </citation>
    <scope>NUCLEOTIDE SEQUENCE [LARGE SCALE GENOMIC DNA]</scope>
    <source>
        <strain evidence="2">MT 2528</strain>
    </source>
</reference>
<protein>
    <submittedName>
        <fullName evidence="2 3">Phosphate transport regulator</fullName>
    </submittedName>
</protein>
<comment type="similarity">
    <text evidence="1">Belongs to the UPF0111 family.</text>
</comment>
<dbReference type="AlphaFoldDB" id="A0A1K9Z654"/>
<dbReference type="SUPFAM" id="SSF109755">
    <property type="entry name" value="PhoU-like"/>
    <property type="match status" value="1"/>
</dbReference>
<dbReference type="Proteomes" id="UP000182660">
    <property type="component" value="Unassembled WGS sequence"/>
</dbReference>
<keyword evidence="4" id="KW-1185">Reference proteome</keyword>
<reference evidence="3 5" key="1">
    <citation type="submission" date="2016-11" db="EMBL/GenBank/DDBJ databases">
        <authorList>
            <person name="Jaros S."/>
            <person name="Januszkiewicz K."/>
            <person name="Wedrychowicz H."/>
        </authorList>
    </citation>
    <scope>NUCLEOTIDE SEQUENCE [LARGE SCALE GENOMIC DNA]</scope>
    <source>
        <strain evidence="3">NVI 5450</strain>
    </source>
</reference>
<name>A0A1K9Z654_9GAMM</name>
<evidence type="ECO:0000313" key="5">
    <source>
        <dbReference type="Proteomes" id="UP000183794"/>
    </source>
</evidence>
<dbReference type="OrthoDB" id="9780540at2"/>
<proteinExistence type="inferred from homology"/>
<dbReference type="Pfam" id="PF01865">
    <property type="entry name" value="PhoU_div"/>
    <property type="match status" value="1"/>
</dbReference>
<gene>
    <name evidence="2" type="ORF">MT2528_2221</name>
    <name evidence="3" type="ORF">NVI5450_2421</name>
</gene>
<evidence type="ECO:0000313" key="3">
    <source>
        <dbReference type="EMBL" id="SGZ01364.1"/>
    </source>
</evidence>
<dbReference type="InterPro" id="IPR018445">
    <property type="entry name" value="Put_Phosphate_transp_reg"/>
</dbReference>
<dbReference type="PANTHER" id="PTHR36536">
    <property type="entry name" value="UPF0111 PROTEIN HI_1603"/>
    <property type="match status" value="1"/>
</dbReference>
<dbReference type="PANTHER" id="PTHR36536:SF3">
    <property type="entry name" value="UPF0111 PROTEIN HI_1603"/>
    <property type="match status" value="1"/>
</dbReference>
<sequence length="226" mass="25900">MPVNTILGLFAKSPITPLQEHITKVHETCELLVPFFAATTQQDWNKAETIRQQISQCERDADILKREIRLKLPRGIFMPVDRTDMLDLLTQQDKIANRAKDIAGRVMGRNLQLPVEIADDFTLYLKRCIDATAQAKKAINELDELLETGFKGREVDLVENMINELDCIEDDTDSMQIVLRQKLREIENNYNPIDVMFLYKILEWVGGLADQAETVGARLELMLARN</sequence>
<dbReference type="EMBL" id="FPLJ01000052">
    <property type="protein sequence ID" value="SGY91677.1"/>
    <property type="molecule type" value="Genomic_DNA"/>
</dbReference>
<dbReference type="InterPro" id="IPR002727">
    <property type="entry name" value="DUF47"/>
</dbReference>